<evidence type="ECO:0008006" key="3">
    <source>
        <dbReference type="Google" id="ProtNLM"/>
    </source>
</evidence>
<dbReference type="EMBL" id="DRNF01000063">
    <property type="protein sequence ID" value="HHJ80175.1"/>
    <property type="molecule type" value="Genomic_DNA"/>
</dbReference>
<keyword evidence="1" id="KW-0732">Signal</keyword>
<reference evidence="2" key="1">
    <citation type="journal article" date="2020" name="mSystems">
        <title>Genome- and Community-Level Interaction Insights into Carbon Utilization and Element Cycling Functions of Hydrothermarchaeota in Hydrothermal Sediment.</title>
        <authorList>
            <person name="Zhou Z."/>
            <person name="Liu Y."/>
            <person name="Xu W."/>
            <person name="Pan J."/>
            <person name="Luo Z.H."/>
            <person name="Li M."/>
        </authorList>
    </citation>
    <scope>NUCLEOTIDE SEQUENCE [LARGE SCALE GENOMIC DNA]</scope>
    <source>
        <strain evidence="2">HyVt-505</strain>
    </source>
</reference>
<feature type="non-terminal residue" evidence="2">
    <location>
        <position position="92"/>
    </location>
</feature>
<feature type="chain" id="PRO_5032577061" description="RND efflux pump membrane fusion protein barrel-sandwich domain-containing protein" evidence="1">
    <location>
        <begin position="23"/>
        <end position="92"/>
    </location>
</feature>
<dbReference type="Proteomes" id="UP000885832">
    <property type="component" value="Unassembled WGS sequence"/>
</dbReference>
<sequence length="92" mass="9900">MKPRFVKTLLATVLALPLAVNALELTVQQMANVTLSTATVASREAAETITVNGTLRADQQRLFRVSPVVDGLVTELKVVAQTTVRKGQVLAR</sequence>
<evidence type="ECO:0000256" key="1">
    <source>
        <dbReference type="SAM" id="SignalP"/>
    </source>
</evidence>
<name>A0A832N2R0_9GAMM</name>
<protein>
    <recommendedName>
        <fullName evidence="3">RND efflux pump membrane fusion protein barrel-sandwich domain-containing protein</fullName>
    </recommendedName>
</protein>
<organism evidence="2">
    <name type="scientific">Candidatus Tenderia electrophaga</name>
    <dbReference type="NCBI Taxonomy" id="1748243"/>
    <lineage>
        <taxon>Bacteria</taxon>
        <taxon>Pseudomonadati</taxon>
        <taxon>Pseudomonadota</taxon>
        <taxon>Gammaproteobacteria</taxon>
        <taxon>Candidatus Tenderiales</taxon>
        <taxon>Candidatus Tenderiaceae</taxon>
        <taxon>Candidatus Tenderia</taxon>
    </lineage>
</organism>
<dbReference type="AlphaFoldDB" id="A0A832N2R0"/>
<proteinExistence type="predicted"/>
<accession>A0A832N2R0</accession>
<gene>
    <name evidence="2" type="ORF">ENJ65_00915</name>
</gene>
<comment type="caution">
    <text evidence="2">The sequence shown here is derived from an EMBL/GenBank/DDBJ whole genome shotgun (WGS) entry which is preliminary data.</text>
</comment>
<feature type="signal peptide" evidence="1">
    <location>
        <begin position="1"/>
        <end position="22"/>
    </location>
</feature>
<evidence type="ECO:0000313" key="2">
    <source>
        <dbReference type="EMBL" id="HHJ80175.1"/>
    </source>
</evidence>